<keyword evidence="2" id="KW-1185">Reference proteome</keyword>
<reference evidence="1 2" key="1">
    <citation type="journal article" date="2022" name="bioRxiv">
        <title>The genome of the oomycete Peronosclerospora sorghi, a cosmopolitan pathogen of maize and sorghum, is inflated with dispersed pseudogenes.</title>
        <authorList>
            <person name="Fletcher K."/>
            <person name="Martin F."/>
            <person name="Isakeit T."/>
            <person name="Cavanaugh K."/>
            <person name="Magill C."/>
            <person name="Michelmore R."/>
        </authorList>
    </citation>
    <scope>NUCLEOTIDE SEQUENCE [LARGE SCALE GENOMIC DNA]</scope>
    <source>
        <strain evidence="1">P6</strain>
    </source>
</reference>
<dbReference type="Proteomes" id="UP001163321">
    <property type="component" value="Chromosome 4"/>
</dbReference>
<accession>A0ACC0W773</accession>
<gene>
    <name evidence="1" type="ORF">PsorP6_006468</name>
</gene>
<sequence>MKSLGLNSNLIPNTPTGTSWTFSASQDDATDGIIYDWFVDHGTRPVYITPARVIVGIRSRSRRVFFNQKTPPKCVMVDPRTPFRQIQFTGQGFTVVHHRINAYNQHVPPLIKEIKERQSAAKEIKDKKTAAKDDDDNGSTTPAVEECSDSSDNADMSSSDDDNTSSACNDDSATSDNVAMASESDSDSEPQSGDQLESIFDEANVSMASESDSDSEPQKSDSGEANTIEEIRDENEEPTFPVDPIRSDDFAPARIHQAKHMVFGTIEDPQVDFQPFPPSQKEYPMLASVNSFEWLSEGMGDTIPPDHDIILWDKSCKPPRSVGSYVIVNPVSESLLNSKVYQGNVEKLSLQELCSEIDQFLGSFDSSTETDNFMSSIQSQTILHMALLDSASKDNYKYLRNLAFGHAYLYGPITAGFYNREGSIVTASPIMATLDDSTLETVIMPPLIERILNGPLPASFRETIGYLRGRATSQPYQMTLTPNVQWALPGYYINANGFKNVTQRMLNYLSNNFHIVGLQETRFTGLKSFMRAKFLWKKSSQLNSSFWYQENMNSYTGQSGVGLLHTPSVPLHNPLITSDILERYLIVHGKIDSVDTYIHVVNASAQPSHRKRFFSSLPRYFHDDSQHIVVSDFNTVLSRHLDQDRSERRARAQGREELLQWIYDLHLVDTWRLQHPDLQEFTSPNRSSRIDYVFVSSRLFHYAFQNSFHNYSLTIRAGGPYWAFISTWLNNL</sequence>
<organism evidence="1 2">
    <name type="scientific">Peronosclerospora sorghi</name>
    <dbReference type="NCBI Taxonomy" id="230839"/>
    <lineage>
        <taxon>Eukaryota</taxon>
        <taxon>Sar</taxon>
        <taxon>Stramenopiles</taxon>
        <taxon>Oomycota</taxon>
        <taxon>Peronosporomycetes</taxon>
        <taxon>Peronosporales</taxon>
        <taxon>Peronosporaceae</taxon>
        <taxon>Peronosclerospora</taxon>
    </lineage>
</organism>
<evidence type="ECO:0000313" key="1">
    <source>
        <dbReference type="EMBL" id="KAI9913876.1"/>
    </source>
</evidence>
<protein>
    <submittedName>
        <fullName evidence="1">Uncharacterized protein</fullName>
    </submittedName>
</protein>
<name>A0ACC0W773_9STRA</name>
<evidence type="ECO:0000313" key="2">
    <source>
        <dbReference type="Proteomes" id="UP001163321"/>
    </source>
</evidence>
<dbReference type="EMBL" id="CM047583">
    <property type="protein sequence ID" value="KAI9913876.1"/>
    <property type="molecule type" value="Genomic_DNA"/>
</dbReference>
<comment type="caution">
    <text evidence="1">The sequence shown here is derived from an EMBL/GenBank/DDBJ whole genome shotgun (WGS) entry which is preliminary data.</text>
</comment>
<proteinExistence type="predicted"/>